<feature type="domain" description="ARID" evidence="3">
    <location>
        <begin position="50"/>
        <end position="144"/>
    </location>
</feature>
<dbReference type="SUPFAM" id="SSF46774">
    <property type="entry name" value="ARID-like"/>
    <property type="match status" value="1"/>
</dbReference>
<accession>A0AA38T850</accession>
<comment type="caution">
    <text evidence="5">The sequence shown here is derived from an EMBL/GenBank/DDBJ whole genome shotgun (WGS) entry which is preliminary data.</text>
</comment>
<feature type="domain" description="ELM2" evidence="4">
    <location>
        <begin position="508"/>
        <end position="551"/>
    </location>
</feature>
<keyword evidence="1" id="KW-0539">Nucleus</keyword>
<feature type="region of interest" description="Disordered" evidence="2">
    <location>
        <begin position="443"/>
        <end position="511"/>
    </location>
</feature>
<dbReference type="Gene3D" id="1.10.150.60">
    <property type="entry name" value="ARID DNA-binding domain"/>
    <property type="match status" value="1"/>
</dbReference>
<evidence type="ECO:0000313" key="5">
    <source>
        <dbReference type="EMBL" id="KAJ9555264.1"/>
    </source>
</evidence>
<organism evidence="5 6">
    <name type="scientific">Centaurea solstitialis</name>
    <name type="common">yellow star-thistle</name>
    <dbReference type="NCBI Taxonomy" id="347529"/>
    <lineage>
        <taxon>Eukaryota</taxon>
        <taxon>Viridiplantae</taxon>
        <taxon>Streptophyta</taxon>
        <taxon>Embryophyta</taxon>
        <taxon>Tracheophyta</taxon>
        <taxon>Spermatophyta</taxon>
        <taxon>Magnoliopsida</taxon>
        <taxon>eudicotyledons</taxon>
        <taxon>Gunneridae</taxon>
        <taxon>Pentapetalae</taxon>
        <taxon>asterids</taxon>
        <taxon>campanulids</taxon>
        <taxon>Asterales</taxon>
        <taxon>Asteraceae</taxon>
        <taxon>Carduoideae</taxon>
        <taxon>Cardueae</taxon>
        <taxon>Centaureinae</taxon>
        <taxon>Centaurea</taxon>
    </lineage>
</organism>
<dbReference type="CDD" id="cd16100">
    <property type="entry name" value="ARID"/>
    <property type="match status" value="1"/>
</dbReference>
<dbReference type="SMART" id="SM00501">
    <property type="entry name" value="BRIGHT"/>
    <property type="match status" value="1"/>
</dbReference>
<evidence type="ECO:0000256" key="1">
    <source>
        <dbReference type="ARBA" id="ARBA00023242"/>
    </source>
</evidence>
<dbReference type="Proteomes" id="UP001172457">
    <property type="component" value="Chromosome 3"/>
</dbReference>
<dbReference type="InterPro" id="IPR001606">
    <property type="entry name" value="ARID_dom"/>
</dbReference>
<feature type="compositionally biased region" description="Basic and acidic residues" evidence="2">
    <location>
        <begin position="486"/>
        <end position="509"/>
    </location>
</feature>
<dbReference type="PANTHER" id="PTHR46410:SF21">
    <property type="entry name" value="ARID_BRIGHT DNA-BINDING DOMAIN,ELM2 DOMAIN PROTEIN-RELATED"/>
    <property type="match status" value="1"/>
</dbReference>
<evidence type="ECO:0000259" key="4">
    <source>
        <dbReference type="PROSITE" id="PS51156"/>
    </source>
</evidence>
<evidence type="ECO:0000256" key="2">
    <source>
        <dbReference type="SAM" id="MobiDB-lite"/>
    </source>
</evidence>
<dbReference type="Pfam" id="PF01388">
    <property type="entry name" value="ARID"/>
    <property type="match status" value="1"/>
</dbReference>
<evidence type="ECO:0000313" key="6">
    <source>
        <dbReference type="Proteomes" id="UP001172457"/>
    </source>
</evidence>
<reference evidence="5" key="1">
    <citation type="submission" date="2023-03" db="EMBL/GenBank/DDBJ databases">
        <title>Chromosome-scale reference genome and RAD-based genetic map of yellow starthistle (Centaurea solstitialis) reveal putative structural variation and QTLs associated with invader traits.</title>
        <authorList>
            <person name="Reatini B."/>
            <person name="Cang F.A."/>
            <person name="Jiang Q."/>
            <person name="Mckibben M.T.W."/>
            <person name="Barker M.S."/>
            <person name="Rieseberg L.H."/>
            <person name="Dlugosch K.M."/>
        </authorList>
    </citation>
    <scope>NUCLEOTIDE SEQUENCE</scope>
    <source>
        <strain evidence="5">CAN-66</strain>
        <tissue evidence="5">Leaf</tissue>
    </source>
</reference>
<dbReference type="PROSITE" id="PS51156">
    <property type="entry name" value="ELM2"/>
    <property type="match status" value="1"/>
</dbReference>
<dbReference type="PROSITE" id="PS51011">
    <property type="entry name" value="ARID"/>
    <property type="match status" value="1"/>
</dbReference>
<sequence length="723" mass="80991">MTYNSELKDGSDLNKVEIPQSCRNDEFCVNPDLYVRDGGGGGGEGCIDENELRALFDQVLSFFLKEVSVNKDAFRPFPPKLGDGQEADLFKLFLTVRRIGSYELVSANDMWEFVALECGLQVGLVGSLKLLYVKYLKELDQWLVKGGFKDEKMENVEISVIEKLDLLSRQLDERRCALSDRIGKSLSDGENVGSKDGKKGIECDHNEGNLGLSQNEGTLGLNQDEGTLGLNQNEGGVNLDVAKTSVSFSRIDGDGEESRGGEVKRCELSPENVVKKVGFSVINDDNRRSELSSEKVVKKVGFLLIDDDDDGDDDDEEEEEFSLEDEKRLGLSINNVVNEVLRLHSDNDVTLTAKDDNVDVDGGVNVVSDNVNDVENVVSTQKRKRAEEEHLSLSEMLDWVANAARDPHGAAIETSKGKNGRSDSLRKQVLSARKALFAERNVDSCNEAGGSQKKTQRMHPAMYEDKSSEGTGTRCSARATKPSAKRQRDEPKKPPTERATISDEPRDRGYNLGSRYQAVVPEWTGPVHNSDSKWLGTQMWPPPNDHGENDEMGIVPVGLGRQDSCECLVPGSAECVRFHVAENRFKLKIDLGPLFYKWKFNMMGEEASLSWQPEEEKEFKTLVVKARQDLSHSNKSRHEIMNKFWKRASDSIPAKPKQKLVCYYFNVFVLRRRSYQNRVTPKEIDSDNDEQEVGSVGDRFGYERIHGLKLKCSENKQCTDLES</sequence>
<protein>
    <recommendedName>
        <fullName evidence="7">ARID domain-containing protein</fullName>
    </recommendedName>
</protein>
<dbReference type="SMART" id="SM01014">
    <property type="entry name" value="ARID"/>
    <property type="match status" value="1"/>
</dbReference>
<proteinExistence type="predicted"/>
<dbReference type="PANTHER" id="PTHR46410">
    <property type="entry name" value="AT-RICH INTERACTIVE DOMAIN-CONTAINING PROTEIN 2"/>
    <property type="match status" value="1"/>
</dbReference>
<evidence type="ECO:0008006" key="7">
    <source>
        <dbReference type="Google" id="ProtNLM"/>
    </source>
</evidence>
<name>A0AA38T850_9ASTR</name>
<dbReference type="EMBL" id="JARYMX010000003">
    <property type="protein sequence ID" value="KAJ9555264.1"/>
    <property type="molecule type" value="Genomic_DNA"/>
</dbReference>
<gene>
    <name evidence="5" type="ORF">OSB04_009878</name>
</gene>
<dbReference type="GO" id="GO:0003677">
    <property type="term" value="F:DNA binding"/>
    <property type="evidence" value="ECO:0007669"/>
    <property type="project" value="InterPro"/>
</dbReference>
<evidence type="ECO:0000259" key="3">
    <source>
        <dbReference type="PROSITE" id="PS51011"/>
    </source>
</evidence>
<keyword evidence="6" id="KW-1185">Reference proteome</keyword>
<dbReference type="InterPro" id="IPR036431">
    <property type="entry name" value="ARID_dom_sf"/>
</dbReference>
<dbReference type="InterPro" id="IPR000949">
    <property type="entry name" value="ELM2_dom"/>
</dbReference>
<dbReference type="AlphaFoldDB" id="A0AA38T850"/>